<proteinExistence type="predicted"/>
<evidence type="ECO:0008006" key="3">
    <source>
        <dbReference type="Google" id="ProtNLM"/>
    </source>
</evidence>
<accession>A0A1H0J735</accession>
<dbReference type="AlphaFoldDB" id="A0A1H0J735"/>
<evidence type="ECO:0000313" key="1">
    <source>
        <dbReference type="EMBL" id="SDO39151.1"/>
    </source>
</evidence>
<dbReference type="EMBL" id="FNIT01000006">
    <property type="protein sequence ID" value="SDO39151.1"/>
    <property type="molecule type" value="Genomic_DNA"/>
</dbReference>
<dbReference type="RefSeq" id="WP_090674184.1">
    <property type="nucleotide sequence ID" value="NZ_FNIT01000006.1"/>
</dbReference>
<sequence length="146" mass="15028">MRFAAVTLGVGFVGTILASYLQSPSVASAESLVARMSPPAHLIAAETAVPAAPAAMRLIDMRNGANCKVPSPADGDGALQPLPIGGECSASPELSRVAYWQTREDGSLVMADNGGRTVLEFIPGDGVLYESIYPTNALITIVAARG</sequence>
<keyword evidence="2" id="KW-1185">Reference proteome</keyword>
<reference evidence="1 2" key="1">
    <citation type="submission" date="2016-10" db="EMBL/GenBank/DDBJ databases">
        <authorList>
            <person name="de Groot N.N."/>
        </authorList>
    </citation>
    <scope>NUCLEOTIDE SEQUENCE [LARGE SCALE GENOMIC DNA]</scope>
    <source>
        <strain evidence="2">L7-484,KACC 16230,DSM 25025</strain>
    </source>
</reference>
<name>A0A1H0J735_9HYPH</name>
<gene>
    <name evidence="1" type="ORF">SAMN05192530_10617</name>
</gene>
<organism evidence="1 2">
    <name type="scientific">Aureimonas jatrophae</name>
    <dbReference type="NCBI Taxonomy" id="1166073"/>
    <lineage>
        <taxon>Bacteria</taxon>
        <taxon>Pseudomonadati</taxon>
        <taxon>Pseudomonadota</taxon>
        <taxon>Alphaproteobacteria</taxon>
        <taxon>Hyphomicrobiales</taxon>
        <taxon>Aurantimonadaceae</taxon>
        <taxon>Aureimonas</taxon>
    </lineage>
</organism>
<evidence type="ECO:0000313" key="2">
    <source>
        <dbReference type="Proteomes" id="UP000198793"/>
    </source>
</evidence>
<dbReference type="OrthoDB" id="8116606at2"/>
<protein>
    <recommendedName>
        <fullName evidence="3">Alkaline proteinase inhibitor/ Outer membrane lipoprotein Omp19 domain-containing protein</fullName>
    </recommendedName>
</protein>
<dbReference type="STRING" id="1166073.SAMN05192530_10617"/>
<dbReference type="Proteomes" id="UP000198793">
    <property type="component" value="Unassembled WGS sequence"/>
</dbReference>